<keyword evidence="3" id="KW-1185">Reference proteome</keyword>
<dbReference type="EMBL" id="BPLR01016196">
    <property type="protein sequence ID" value="GIY82010.1"/>
    <property type="molecule type" value="Genomic_DNA"/>
</dbReference>
<organism evidence="2 3">
    <name type="scientific">Caerostris extrusa</name>
    <name type="common">Bark spider</name>
    <name type="synonym">Caerostris bankana</name>
    <dbReference type="NCBI Taxonomy" id="172846"/>
    <lineage>
        <taxon>Eukaryota</taxon>
        <taxon>Metazoa</taxon>
        <taxon>Ecdysozoa</taxon>
        <taxon>Arthropoda</taxon>
        <taxon>Chelicerata</taxon>
        <taxon>Arachnida</taxon>
        <taxon>Araneae</taxon>
        <taxon>Araneomorphae</taxon>
        <taxon>Entelegynae</taxon>
        <taxon>Araneoidea</taxon>
        <taxon>Araneidae</taxon>
        <taxon>Caerostris</taxon>
    </lineage>
</organism>
<accession>A0AAV4WIZ3</accession>
<dbReference type="Proteomes" id="UP001054945">
    <property type="component" value="Unassembled WGS sequence"/>
</dbReference>
<dbReference type="AlphaFoldDB" id="A0AAV4WIZ3"/>
<evidence type="ECO:0000313" key="2">
    <source>
        <dbReference type="EMBL" id="GIY82010.1"/>
    </source>
</evidence>
<gene>
    <name evidence="2" type="ORF">CEXT_204941</name>
</gene>
<sequence length="99" mass="11678">MTENNLTYEQELIHRFGMDEKEANENIKKASKIYRELTDMTYHERLKGKIWSYSRVVGETYGNSSRPREKHLHSLGANGELEKVSRKKTHLLRDSENQP</sequence>
<evidence type="ECO:0000313" key="3">
    <source>
        <dbReference type="Proteomes" id="UP001054945"/>
    </source>
</evidence>
<comment type="caution">
    <text evidence="2">The sequence shown here is derived from an EMBL/GenBank/DDBJ whole genome shotgun (WGS) entry which is preliminary data.</text>
</comment>
<proteinExistence type="predicted"/>
<evidence type="ECO:0000256" key="1">
    <source>
        <dbReference type="SAM" id="MobiDB-lite"/>
    </source>
</evidence>
<reference evidence="2 3" key="1">
    <citation type="submission" date="2021-06" db="EMBL/GenBank/DDBJ databases">
        <title>Caerostris extrusa draft genome.</title>
        <authorList>
            <person name="Kono N."/>
            <person name="Arakawa K."/>
        </authorList>
    </citation>
    <scope>NUCLEOTIDE SEQUENCE [LARGE SCALE GENOMIC DNA]</scope>
</reference>
<feature type="region of interest" description="Disordered" evidence="1">
    <location>
        <begin position="61"/>
        <end position="99"/>
    </location>
</feature>
<protein>
    <submittedName>
        <fullName evidence="2">Uncharacterized protein</fullName>
    </submittedName>
</protein>
<name>A0AAV4WIZ3_CAEEX</name>